<sequence length="212" mass="24373">MSEKTKSSSSPPTLESLQSQIDQLTKLVEKQNKIILSTGEKLMQLQLQQQKDKHKELESGQISKSNDDNEYVTNEDIVQLVGELQGQLLTLDYKSFSRVANSSKGFNEPLEIVPNHDGEYPNESIYPTSKFDFKRFDYLKVYILAQFYELIPLVDDEEVDEIVIKCFNGLTIDSPEIDVLKKDMNLTLPEKKDKESLYNKLAIYLGVEIRKE</sequence>
<reference evidence="2" key="1">
    <citation type="journal article" date="2016" name="Proc. Natl. Acad. Sci. U.S.A.">
        <title>Comparative genomics of biotechnologically important yeasts.</title>
        <authorList>
            <person name="Riley R."/>
            <person name="Haridas S."/>
            <person name="Wolfe K.H."/>
            <person name="Lopes M.R."/>
            <person name="Hittinger C.T."/>
            <person name="Goeker M."/>
            <person name="Salamov A.A."/>
            <person name="Wisecaver J.H."/>
            <person name="Long T.M."/>
            <person name="Calvey C.H."/>
            <person name="Aerts A.L."/>
            <person name="Barry K.W."/>
            <person name="Choi C."/>
            <person name="Clum A."/>
            <person name="Coughlan A.Y."/>
            <person name="Deshpande S."/>
            <person name="Douglass A.P."/>
            <person name="Hanson S.J."/>
            <person name="Klenk H.-P."/>
            <person name="LaButti K.M."/>
            <person name="Lapidus A."/>
            <person name="Lindquist E.A."/>
            <person name="Lipzen A.M."/>
            <person name="Meier-Kolthoff J.P."/>
            <person name="Ohm R.A."/>
            <person name="Otillar R.P."/>
            <person name="Pangilinan J.L."/>
            <person name="Peng Y."/>
            <person name="Rokas A."/>
            <person name="Rosa C.A."/>
            <person name="Scheuner C."/>
            <person name="Sibirny A.A."/>
            <person name="Slot J.C."/>
            <person name="Stielow J.B."/>
            <person name="Sun H."/>
            <person name="Kurtzman C.P."/>
            <person name="Blackwell M."/>
            <person name="Grigoriev I.V."/>
            <person name="Jeffries T.W."/>
        </authorList>
    </citation>
    <scope>NUCLEOTIDE SEQUENCE [LARGE SCALE GENOMIC DNA]</scope>
    <source>
        <strain evidence="2">NRRL Y-1626</strain>
    </source>
</reference>
<keyword evidence="2" id="KW-1185">Reference proteome</keyword>
<protein>
    <submittedName>
        <fullName evidence="1">Uncharacterized protein</fullName>
    </submittedName>
</protein>
<dbReference type="OrthoDB" id="4076200at2759"/>
<accession>A0A1B7TE79</accession>
<evidence type="ECO:0000313" key="2">
    <source>
        <dbReference type="Proteomes" id="UP000092321"/>
    </source>
</evidence>
<evidence type="ECO:0000313" key="1">
    <source>
        <dbReference type="EMBL" id="OBA27021.1"/>
    </source>
</evidence>
<gene>
    <name evidence="1" type="ORF">HANVADRAFT_2125</name>
</gene>
<dbReference type="Proteomes" id="UP000092321">
    <property type="component" value="Unassembled WGS sequence"/>
</dbReference>
<dbReference type="Pfam" id="PF07957">
    <property type="entry name" value="DUF3294"/>
    <property type="match status" value="1"/>
</dbReference>
<name>A0A1B7TE79_9ASCO</name>
<organism evidence="1 2">
    <name type="scientific">Hanseniaspora valbyensis NRRL Y-1626</name>
    <dbReference type="NCBI Taxonomy" id="766949"/>
    <lineage>
        <taxon>Eukaryota</taxon>
        <taxon>Fungi</taxon>
        <taxon>Dikarya</taxon>
        <taxon>Ascomycota</taxon>
        <taxon>Saccharomycotina</taxon>
        <taxon>Saccharomycetes</taxon>
        <taxon>Saccharomycodales</taxon>
        <taxon>Saccharomycodaceae</taxon>
        <taxon>Hanseniaspora</taxon>
    </lineage>
</organism>
<proteinExistence type="predicted"/>
<dbReference type="AlphaFoldDB" id="A0A1B7TE79"/>
<dbReference type="InterPro" id="IPR012917">
    <property type="entry name" value="DUF3294"/>
</dbReference>
<comment type="caution">
    <text evidence="1">The sequence shown here is derived from an EMBL/GenBank/DDBJ whole genome shotgun (WGS) entry which is preliminary data.</text>
</comment>
<dbReference type="EMBL" id="LXPE01000011">
    <property type="protein sequence ID" value="OBA27021.1"/>
    <property type="molecule type" value="Genomic_DNA"/>
</dbReference>